<dbReference type="FunFam" id="1.10.287.130:FF:000158">
    <property type="entry name" value="Hybrid sensor histidine kinase/response regulator"/>
    <property type="match status" value="1"/>
</dbReference>
<dbReference type="InterPro" id="IPR001789">
    <property type="entry name" value="Sig_transdc_resp-reg_receiver"/>
</dbReference>
<dbReference type="CDD" id="cd00082">
    <property type="entry name" value="HisKA"/>
    <property type="match status" value="1"/>
</dbReference>
<dbReference type="EMBL" id="WMBQ01000001">
    <property type="protein sequence ID" value="MTD94639.1"/>
    <property type="molecule type" value="Genomic_DNA"/>
</dbReference>
<dbReference type="Proteomes" id="UP000440694">
    <property type="component" value="Unassembled WGS sequence"/>
</dbReference>
<dbReference type="InterPro" id="IPR036097">
    <property type="entry name" value="HisK_dim/P_sf"/>
</dbReference>
<keyword evidence="7" id="KW-0812">Transmembrane</keyword>
<dbReference type="RefSeq" id="WP_154739034.1">
    <property type="nucleotide sequence ID" value="NZ_WMBQ01000001.1"/>
</dbReference>
<dbReference type="InterPro" id="IPR004358">
    <property type="entry name" value="Sig_transdc_His_kin-like_C"/>
</dbReference>
<protein>
    <recommendedName>
        <fullName evidence="2">histidine kinase</fullName>
        <ecNumber evidence="2">2.7.13.3</ecNumber>
    </recommendedName>
</protein>
<comment type="catalytic activity">
    <reaction evidence="1">
        <text>ATP + protein L-histidine = ADP + protein N-phospho-L-histidine.</text>
        <dbReference type="EC" id="2.7.13.3"/>
    </reaction>
</comment>
<proteinExistence type="predicted"/>
<dbReference type="PROSITE" id="PS50112">
    <property type="entry name" value="PAS"/>
    <property type="match status" value="1"/>
</dbReference>
<dbReference type="Gene3D" id="3.40.50.2300">
    <property type="match status" value="2"/>
</dbReference>
<evidence type="ECO:0000259" key="10">
    <source>
        <dbReference type="PROSITE" id="PS50112"/>
    </source>
</evidence>
<dbReference type="PANTHER" id="PTHR45339">
    <property type="entry name" value="HYBRID SIGNAL TRANSDUCTION HISTIDINE KINASE J"/>
    <property type="match status" value="1"/>
</dbReference>
<comment type="caution">
    <text evidence="11">The sequence shown here is derived from an EMBL/GenBank/DDBJ whole genome shotgun (WGS) entry which is preliminary data.</text>
</comment>
<dbReference type="SUPFAM" id="SSF47384">
    <property type="entry name" value="Homodimeric domain of signal transducing histidine kinase"/>
    <property type="match status" value="1"/>
</dbReference>
<keyword evidence="4" id="KW-0902">Two-component regulatory system</keyword>
<dbReference type="PANTHER" id="PTHR45339:SF1">
    <property type="entry name" value="HYBRID SIGNAL TRANSDUCTION HISTIDINE KINASE J"/>
    <property type="match status" value="1"/>
</dbReference>
<dbReference type="Gene3D" id="3.30.565.10">
    <property type="entry name" value="Histidine kinase-like ATPase, C-terminal domain"/>
    <property type="match status" value="1"/>
</dbReference>
<dbReference type="CDD" id="cd00130">
    <property type="entry name" value="PAS"/>
    <property type="match status" value="1"/>
</dbReference>
<feature type="domain" description="Histidine kinase" evidence="8">
    <location>
        <begin position="273"/>
        <end position="496"/>
    </location>
</feature>
<organism evidence="11 12">
    <name type="scientific">Hyphomicrobium album</name>
    <dbReference type="NCBI Taxonomy" id="2665159"/>
    <lineage>
        <taxon>Bacteria</taxon>
        <taxon>Pseudomonadati</taxon>
        <taxon>Pseudomonadota</taxon>
        <taxon>Alphaproteobacteria</taxon>
        <taxon>Hyphomicrobiales</taxon>
        <taxon>Hyphomicrobiaceae</taxon>
        <taxon>Hyphomicrobium</taxon>
    </lineage>
</organism>
<dbReference type="EC" id="2.7.13.3" evidence="2"/>
<dbReference type="SMART" id="SM00448">
    <property type="entry name" value="REC"/>
    <property type="match status" value="1"/>
</dbReference>
<dbReference type="SMART" id="SM00091">
    <property type="entry name" value="PAS"/>
    <property type="match status" value="1"/>
</dbReference>
<dbReference type="InterPro" id="IPR036890">
    <property type="entry name" value="HATPase_C_sf"/>
</dbReference>
<dbReference type="NCBIfam" id="TIGR00229">
    <property type="entry name" value="sensory_box"/>
    <property type="match status" value="1"/>
</dbReference>
<evidence type="ECO:0000256" key="6">
    <source>
        <dbReference type="SAM" id="MobiDB-lite"/>
    </source>
</evidence>
<evidence type="ECO:0000256" key="2">
    <source>
        <dbReference type="ARBA" id="ARBA00012438"/>
    </source>
</evidence>
<evidence type="ECO:0000256" key="5">
    <source>
        <dbReference type="PROSITE-ProRule" id="PRU00169"/>
    </source>
</evidence>
<dbReference type="SMART" id="SM00388">
    <property type="entry name" value="HisKA"/>
    <property type="match status" value="1"/>
</dbReference>
<dbReference type="CDD" id="cd17546">
    <property type="entry name" value="REC_hyHK_CKI1_RcsC-like"/>
    <property type="match status" value="1"/>
</dbReference>
<feature type="transmembrane region" description="Helical" evidence="7">
    <location>
        <begin position="54"/>
        <end position="74"/>
    </location>
</feature>
<feature type="domain" description="PAS" evidence="10">
    <location>
        <begin position="135"/>
        <end position="191"/>
    </location>
</feature>
<dbReference type="Pfam" id="PF00512">
    <property type="entry name" value="HisKA"/>
    <property type="match status" value="1"/>
</dbReference>
<feature type="domain" description="Response regulatory" evidence="9">
    <location>
        <begin position="661"/>
        <end position="787"/>
    </location>
</feature>
<dbReference type="FunFam" id="3.30.565.10:FF:000010">
    <property type="entry name" value="Sensor histidine kinase RcsC"/>
    <property type="match status" value="1"/>
</dbReference>
<dbReference type="Gene3D" id="3.30.450.20">
    <property type="entry name" value="PAS domain"/>
    <property type="match status" value="1"/>
</dbReference>
<keyword evidence="7" id="KW-0472">Membrane</keyword>
<evidence type="ECO:0000313" key="11">
    <source>
        <dbReference type="EMBL" id="MTD94639.1"/>
    </source>
</evidence>
<dbReference type="SUPFAM" id="SSF55874">
    <property type="entry name" value="ATPase domain of HSP90 chaperone/DNA topoisomerase II/histidine kinase"/>
    <property type="match status" value="1"/>
</dbReference>
<evidence type="ECO:0000256" key="3">
    <source>
        <dbReference type="ARBA" id="ARBA00022553"/>
    </source>
</evidence>
<dbReference type="InterPro" id="IPR000014">
    <property type="entry name" value="PAS"/>
</dbReference>
<dbReference type="InterPro" id="IPR011006">
    <property type="entry name" value="CheY-like_superfamily"/>
</dbReference>
<dbReference type="CDD" id="cd16922">
    <property type="entry name" value="HATPase_EvgS-ArcB-TorS-like"/>
    <property type="match status" value="1"/>
</dbReference>
<dbReference type="PROSITE" id="PS50110">
    <property type="entry name" value="RESPONSE_REGULATORY"/>
    <property type="match status" value="1"/>
</dbReference>
<evidence type="ECO:0000259" key="9">
    <source>
        <dbReference type="PROSITE" id="PS50110"/>
    </source>
</evidence>
<dbReference type="Pfam" id="PF02518">
    <property type="entry name" value="HATPase_c"/>
    <property type="match status" value="1"/>
</dbReference>
<dbReference type="SMART" id="SM00387">
    <property type="entry name" value="HATPase_c"/>
    <property type="match status" value="1"/>
</dbReference>
<dbReference type="Pfam" id="PF00072">
    <property type="entry name" value="Response_reg"/>
    <property type="match status" value="1"/>
</dbReference>
<dbReference type="SUPFAM" id="SSF55785">
    <property type="entry name" value="PYP-like sensor domain (PAS domain)"/>
    <property type="match status" value="1"/>
</dbReference>
<dbReference type="InterPro" id="IPR035965">
    <property type="entry name" value="PAS-like_dom_sf"/>
</dbReference>
<dbReference type="AlphaFoldDB" id="A0A6I3KJP1"/>
<evidence type="ECO:0000256" key="7">
    <source>
        <dbReference type="SAM" id="Phobius"/>
    </source>
</evidence>
<dbReference type="GO" id="GO:0000155">
    <property type="term" value="F:phosphorelay sensor kinase activity"/>
    <property type="evidence" value="ECO:0007669"/>
    <property type="project" value="InterPro"/>
</dbReference>
<dbReference type="InterPro" id="IPR005467">
    <property type="entry name" value="His_kinase_dom"/>
</dbReference>
<feature type="transmembrane region" description="Helical" evidence="7">
    <location>
        <begin position="81"/>
        <end position="101"/>
    </location>
</feature>
<evidence type="ECO:0000256" key="1">
    <source>
        <dbReference type="ARBA" id="ARBA00000085"/>
    </source>
</evidence>
<feature type="modified residue" description="4-aspartylphosphate" evidence="5">
    <location>
        <position position="716"/>
    </location>
</feature>
<dbReference type="PRINTS" id="PR00344">
    <property type="entry name" value="BCTRLSENSOR"/>
</dbReference>
<reference evidence="11 12" key="1">
    <citation type="submission" date="2019-11" db="EMBL/GenBank/DDBJ databases">
        <title>Identification of a novel strain.</title>
        <authorList>
            <person name="Xu Q."/>
            <person name="Wang G."/>
        </authorList>
    </citation>
    <scope>NUCLEOTIDE SEQUENCE [LARGE SCALE GENOMIC DNA]</scope>
    <source>
        <strain evidence="12">xq</strain>
    </source>
</reference>
<keyword evidence="3 5" id="KW-0597">Phosphoprotein</keyword>
<dbReference type="PROSITE" id="PS50109">
    <property type="entry name" value="HIS_KIN"/>
    <property type="match status" value="1"/>
</dbReference>
<evidence type="ECO:0000313" key="12">
    <source>
        <dbReference type="Proteomes" id="UP000440694"/>
    </source>
</evidence>
<dbReference type="SUPFAM" id="SSF52172">
    <property type="entry name" value="CheY-like"/>
    <property type="match status" value="2"/>
</dbReference>
<dbReference type="InterPro" id="IPR003594">
    <property type="entry name" value="HATPase_dom"/>
</dbReference>
<gene>
    <name evidence="11" type="ORF">GIW81_09880</name>
</gene>
<evidence type="ECO:0000259" key="8">
    <source>
        <dbReference type="PROSITE" id="PS50109"/>
    </source>
</evidence>
<name>A0A6I3KJP1_9HYPH</name>
<keyword evidence="7" id="KW-1133">Transmembrane helix</keyword>
<accession>A0A6I3KJP1</accession>
<feature type="region of interest" description="Disordered" evidence="6">
    <location>
        <begin position="1"/>
        <end position="24"/>
    </location>
</feature>
<evidence type="ECO:0000256" key="4">
    <source>
        <dbReference type="ARBA" id="ARBA00023012"/>
    </source>
</evidence>
<dbReference type="InterPro" id="IPR003661">
    <property type="entry name" value="HisK_dim/P_dom"/>
</dbReference>
<keyword evidence="12" id="KW-1185">Reference proteome</keyword>
<dbReference type="Pfam" id="PF13188">
    <property type="entry name" value="PAS_8"/>
    <property type="match status" value="1"/>
</dbReference>
<sequence length="799" mass="85911">MSDKGSHFSVPPGAEHAGKEGPHPAPAAVARRLAELQASFERVRAARAPGSLNGVSLGALFAGLAFLVAAFVILPGPVKTLEVFLALGFGFILIAVFLAVMTPARSGADQLERLGSRIERRLERLQDAQWELSENESRYRALLDTQEDAIVRRDENNHLTFANKAFLDMFAVAADEVLGKPFAVELCEASDVVPLSVNDEIRHQRFMQHIFTASGSRWIEWEEQLVPAPAAGRFEVQSVGRDVTEQRRGETQLAEARDQAEAANRAKGRFLAAMSHEIRTPMNGILGMASLLSDTQQTPEQQTYVRAIDQSARTLLALIDEILDFSKIEAGKLELMEAPFELETCVQGVVELLAPRAHEKGLEIAWSVSSQLPHVVLGDEARVRQILLNLLSNAVKFTDVGGVSVKVATTDAPSPTDETRIIIAVEDTGIGLTPEDMRGLFTEFEQAEPAIRRRNGGTGLGLAISRQLARAMGGEIRVVSQPGKGSTFTAELVLAPVALADDNGPTIAPSSARVLLAFDRPLERRALREALCSAGVGTVECEFALATSALESAAKDGSPFDRLIVDGAVGPATAGDLVAKARALNQLGKVRCIVLVNVLERASLSEFRAAGFDAYLVRPVRPASLLLQLGLRRSPGPPPPDCAQHVDHTLQATPGVAARRRVLLAEDNEINSLLAKRVLEKCGCDYTAVTNGAEAVAAVRRILEGQSPDVDLILMDIFMPQLDGVEAARAIKQLFAGSALGASPPIVALTANAFAEDRQRYLDAGMDDYLAKPFDKASLETVLVRWFGRRPGGNTDAAA</sequence>
<dbReference type="Gene3D" id="1.10.287.130">
    <property type="match status" value="1"/>
</dbReference>